<organism evidence="1 2">
    <name type="scientific">Vararia minispora EC-137</name>
    <dbReference type="NCBI Taxonomy" id="1314806"/>
    <lineage>
        <taxon>Eukaryota</taxon>
        <taxon>Fungi</taxon>
        <taxon>Dikarya</taxon>
        <taxon>Basidiomycota</taxon>
        <taxon>Agaricomycotina</taxon>
        <taxon>Agaricomycetes</taxon>
        <taxon>Russulales</taxon>
        <taxon>Lachnocladiaceae</taxon>
        <taxon>Vararia</taxon>
    </lineage>
</organism>
<reference evidence="1" key="2">
    <citation type="journal article" date="2022" name="New Phytol.">
        <title>Evolutionary transition to the ectomycorrhizal habit in the genomes of a hyperdiverse lineage of mushroom-forming fungi.</title>
        <authorList>
            <person name="Looney B."/>
            <person name="Miyauchi S."/>
            <person name="Morin E."/>
            <person name="Drula E."/>
            <person name="Courty P.E."/>
            <person name="Kohler A."/>
            <person name="Kuo A."/>
            <person name="LaButti K."/>
            <person name="Pangilinan J."/>
            <person name="Lipzen A."/>
            <person name="Riley R."/>
            <person name="Andreopoulos W."/>
            <person name="He G."/>
            <person name="Johnson J."/>
            <person name="Nolan M."/>
            <person name="Tritt A."/>
            <person name="Barry K.W."/>
            <person name="Grigoriev I.V."/>
            <person name="Nagy L.G."/>
            <person name="Hibbett D."/>
            <person name="Henrissat B."/>
            <person name="Matheny P.B."/>
            <person name="Labbe J."/>
            <person name="Martin F.M."/>
        </authorList>
    </citation>
    <scope>NUCLEOTIDE SEQUENCE</scope>
    <source>
        <strain evidence="1">EC-137</strain>
    </source>
</reference>
<reference evidence="1" key="1">
    <citation type="submission" date="2021-02" db="EMBL/GenBank/DDBJ databases">
        <authorList>
            <consortium name="DOE Joint Genome Institute"/>
            <person name="Ahrendt S."/>
            <person name="Looney B.P."/>
            <person name="Miyauchi S."/>
            <person name="Morin E."/>
            <person name="Drula E."/>
            <person name="Courty P.E."/>
            <person name="Chicoki N."/>
            <person name="Fauchery L."/>
            <person name="Kohler A."/>
            <person name="Kuo A."/>
            <person name="Labutti K."/>
            <person name="Pangilinan J."/>
            <person name="Lipzen A."/>
            <person name="Riley R."/>
            <person name="Andreopoulos W."/>
            <person name="He G."/>
            <person name="Johnson J."/>
            <person name="Barry K.W."/>
            <person name="Grigoriev I.V."/>
            <person name="Nagy L."/>
            <person name="Hibbett D."/>
            <person name="Henrissat B."/>
            <person name="Matheny P.B."/>
            <person name="Labbe J."/>
            <person name="Martin F."/>
        </authorList>
    </citation>
    <scope>NUCLEOTIDE SEQUENCE</scope>
    <source>
        <strain evidence="1">EC-137</strain>
    </source>
</reference>
<dbReference type="EMBL" id="MU273551">
    <property type="protein sequence ID" value="KAI0032271.1"/>
    <property type="molecule type" value="Genomic_DNA"/>
</dbReference>
<sequence length="341" mass="37125">MVQVQTAKLGGTAKDVVIGKVGTGLMLMTWTPTPTPDEQAFAVIKAAIDAMPPGVKMLLNSSQFYAHDYGTANLELLSRFFEKYPEYADKAFLSVKGGTKPFALQPDVTEEGIRTSVKLCADALRGKKKIDLFEMARVDRTRPLEDQLKQLAALSKEGYFDHIGLSESSAKSIREANAVVPIAAVEIEISPWSYEEETRNVIATCAELGIATIAYSPLGRGFLTGTIDKLAPGDMRSHFTRFKEESMKANKVFADALKVIADKKGITSATLCLAWVCSRGPHVVPIPGSSKPERIISNIEAGSIQLTEEDLAAIDKAIKEHEIVGSRYVDGVPKEVLHLWG</sequence>
<evidence type="ECO:0000313" key="1">
    <source>
        <dbReference type="EMBL" id="KAI0032271.1"/>
    </source>
</evidence>
<comment type="caution">
    <text evidence="1">The sequence shown here is derived from an EMBL/GenBank/DDBJ whole genome shotgun (WGS) entry which is preliminary data.</text>
</comment>
<evidence type="ECO:0000313" key="2">
    <source>
        <dbReference type="Proteomes" id="UP000814128"/>
    </source>
</evidence>
<proteinExistence type="predicted"/>
<keyword evidence="2" id="KW-1185">Reference proteome</keyword>
<protein>
    <submittedName>
        <fullName evidence="1">Aldo/keto reductase</fullName>
    </submittedName>
</protein>
<name>A0ACB8QLQ4_9AGAM</name>
<dbReference type="Proteomes" id="UP000814128">
    <property type="component" value="Unassembled WGS sequence"/>
</dbReference>
<gene>
    <name evidence="1" type="ORF">K488DRAFT_50264</name>
</gene>
<accession>A0ACB8QLQ4</accession>